<sequence>MLQMIRVTDKNTGYYHYGYNKDNMIRATLKAIIIHSYFMVIKLSDELNNDMIKEKSGIPPLPPPKPRINLEERMNATTDHYYSEQTRGNDQVITRAHSVLPASVRSNLSVRSGSPADEQHVAAPHGIEPDLVAKDRYDPASKCFSYVPARALSEHFTAPRKPQRLKIEETATAALNISPSASEIAMVPIKSTDLQRLPETPKWEDDIEKVNY</sequence>
<dbReference type="STRING" id="6293.A0A1I8EUM2"/>
<evidence type="ECO:0000313" key="1">
    <source>
        <dbReference type="WBParaSite" id="maker-PairedContig_5311-snap-gene-0.1-mRNA-1"/>
    </source>
</evidence>
<dbReference type="WBParaSite" id="maker-PairedContig_5311-snap-gene-0.1-mRNA-1">
    <property type="protein sequence ID" value="maker-PairedContig_5311-snap-gene-0.1-mRNA-1"/>
    <property type="gene ID" value="maker-PairedContig_5311-snap-gene-0.1"/>
</dbReference>
<protein>
    <submittedName>
        <fullName evidence="1">Uncharacterized protein</fullName>
    </submittedName>
</protein>
<reference evidence="1" key="1">
    <citation type="submission" date="2016-11" db="UniProtKB">
        <authorList>
            <consortium name="WormBaseParasite"/>
        </authorList>
    </citation>
    <scope>IDENTIFICATION</scope>
    <source>
        <strain evidence="1">pt0022</strain>
    </source>
</reference>
<accession>A0A1I8EUM2</accession>
<organism evidence="1">
    <name type="scientific">Wuchereria bancrofti</name>
    <dbReference type="NCBI Taxonomy" id="6293"/>
    <lineage>
        <taxon>Eukaryota</taxon>
        <taxon>Metazoa</taxon>
        <taxon>Ecdysozoa</taxon>
        <taxon>Nematoda</taxon>
        <taxon>Chromadorea</taxon>
        <taxon>Rhabditida</taxon>
        <taxon>Spirurina</taxon>
        <taxon>Spiruromorpha</taxon>
        <taxon>Filarioidea</taxon>
        <taxon>Onchocercidae</taxon>
        <taxon>Wuchereria</taxon>
    </lineage>
</organism>
<proteinExistence type="predicted"/>
<dbReference type="AlphaFoldDB" id="A0A1I8EUM2"/>
<name>A0A1I8EUM2_WUCBA</name>